<evidence type="ECO:0000313" key="3">
    <source>
        <dbReference type="Proteomes" id="UP000630660"/>
    </source>
</evidence>
<proteinExistence type="predicted"/>
<accession>A0A9D5QCY8</accession>
<protein>
    <submittedName>
        <fullName evidence="2">Uncharacterized protein</fullName>
    </submittedName>
</protein>
<reference evidence="2" key="1">
    <citation type="submission" date="2019-11" db="EMBL/GenBank/DDBJ databases">
        <title>Microbial mats filling the niche in hypersaline microbial mats.</title>
        <authorList>
            <person name="Wong H.L."/>
            <person name="Macleod F.I."/>
            <person name="White R.A. III"/>
            <person name="Burns B.P."/>
        </authorList>
    </citation>
    <scope>NUCLEOTIDE SEQUENCE</scope>
    <source>
        <strain evidence="2">Bin_327</strain>
    </source>
</reference>
<evidence type="ECO:0000313" key="2">
    <source>
        <dbReference type="EMBL" id="MBD3365069.1"/>
    </source>
</evidence>
<feature type="transmembrane region" description="Helical" evidence="1">
    <location>
        <begin position="79"/>
        <end position="99"/>
    </location>
</feature>
<keyword evidence="1" id="KW-0472">Membrane</keyword>
<feature type="transmembrane region" description="Helical" evidence="1">
    <location>
        <begin position="181"/>
        <end position="207"/>
    </location>
</feature>
<evidence type="ECO:0000256" key="1">
    <source>
        <dbReference type="SAM" id="Phobius"/>
    </source>
</evidence>
<dbReference type="EMBL" id="WJKJ01000251">
    <property type="protein sequence ID" value="MBD3365069.1"/>
    <property type="molecule type" value="Genomic_DNA"/>
</dbReference>
<feature type="transmembrane region" description="Helical" evidence="1">
    <location>
        <begin position="111"/>
        <end position="132"/>
    </location>
</feature>
<gene>
    <name evidence="2" type="ORF">GF359_07620</name>
</gene>
<dbReference type="AlphaFoldDB" id="A0A9D5QCY8"/>
<keyword evidence="1" id="KW-1133">Transmembrane helix</keyword>
<dbReference type="Proteomes" id="UP000630660">
    <property type="component" value="Unassembled WGS sequence"/>
</dbReference>
<comment type="caution">
    <text evidence="2">The sequence shown here is derived from an EMBL/GenBank/DDBJ whole genome shotgun (WGS) entry which is preliminary data.</text>
</comment>
<feature type="transmembrane region" description="Helical" evidence="1">
    <location>
        <begin position="36"/>
        <end position="59"/>
    </location>
</feature>
<feature type="transmembrane region" description="Helical" evidence="1">
    <location>
        <begin position="6"/>
        <end position="24"/>
    </location>
</feature>
<feature type="transmembrane region" description="Helical" evidence="1">
    <location>
        <begin position="152"/>
        <end position="174"/>
    </location>
</feature>
<sequence>MSFANLLGLWVAATLTIAILSFLYRDNPLYKFAEHVYVGVSAAYFIIYSAKFTMELQLINEFKSNLEAYLQQGSTSGLVEALLLIIPTILGILMLTRWVGPKIGWISRWPIAFTIGLGAGLGITGGIQGVLLPQVQATIEPLWVSPFSGANLWAAVGSLLMILGVVSTLIYFYFSRPHRGFIGVVSRIGIIFIMVSFGAAFGATVMARVSLLIGRLYFLVNEWIGGTIDFIQAL</sequence>
<name>A0A9D5QCY8_UNCW3</name>
<keyword evidence="1" id="KW-0812">Transmembrane</keyword>
<organism evidence="2 3">
    <name type="scientific">candidate division WOR-3 bacterium</name>
    <dbReference type="NCBI Taxonomy" id="2052148"/>
    <lineage>
        <taxon>Bacteria</taxon>
        <taxon>Bacteria division WOR-3</taxon>
    </lineage>
</organism>